<feature type="transmembrane region" description="Helical" evidence="1">
    <location>
        <begin position="20"/>
        <end position="39"/>
    </location>
</feature>
<comment type="caution">
    <text evidence="2">The sequence shown here is derived from an EMBL/GenBank/DDBJ whole genome shotgun (WGS) entry which is preliminary data.</text>
</comment>
<dbReference type="AlphaFoldDB" id="A0AAV6U2X3"/>
<keyword evidence="1" id="KW-0812">Transmembrane</keyword>
<gene>
    <name evidence="2" type="ORF">JTE90_005282</name>
</gene>
<dbReference type="Proteomes" id="UP000827092">
    <property type="component" value="Unassembled WGS sequence"/>
</dbReference>
<keyword evidence="1" id="KW-0472">Membrane</keyword>
<protein>
    <recommendedName>
        <fullName evidence="4">Transmembrane protein</fullName>
    </recommendedName>
</protein>
<organism evidence="2 3">
    <name type="scientific">Oedothorax gibbosus</name>
    <dbReference type="NCBI Taxonomy" id="931172"/>
    <lineage>
        <taxon>Eukaryota</taxon>
        <taxon>Metazoa</taxon>
        <taxon>Ecdysozoa</taxon>
        <taxon>Arthropoda</taxon>
        <taxon>Chelicerata</taxon>
        <taxon>Arachnida</taxon>
        <taxon>Araneae</taxon>
        <taxon>Araneomorphae</taxon>
        <taxon>Entelegynae</taxon>
        <taxon>Araneoidea</taxon>
        <taxon>Linyphiidae</taxon>
        <taxon>Erigoninae</taxon>
        <taxon>Oedothorax</taxon>
    </lineage>
</organism>
<accession>A0AAV6U2X3</accession>
<evidence type="ECO:0000313" key="2">
    <source>
        <dbReference type="EMBL" id="KAG8178390.1"/>
    </source>
</evidence>
<keyword evidence="3" id="KW-1185">Reference proteome</keyword>
<reference evidence="2 3" key="1">
    <citation type="journal article" date="2022" name="Nat. Ecol. Evol.">
        <title>A masculinizing supergene underlies an exaggerated male reproductive morph in a spider.</title>
        <authorList>
            <person name="Hendrickx F."/>
            <person name="De Corte Z."/>
            <person name="Sonet G."/>
            <person name="Van Belleghem S.M."/>
            <person name="Kostlbacher S."/>
            <person name="Vangestel C."/>
        </authorList>
    </citation>
    <scope>NUCLEOTIDE SEQUENCE [LARGE SCALE GENOMIC DNA]</scope>
    <source>
        <strain evidence="2">W744_W776</strain>
    </source>
</reference>
<evidence type="ECO:0008006" key="4">
    <source>
        <dbReference type="Google" id="ProtNLM"/>
    </source>
</evidence>
<evidence type="ECO:0000256" key="1">
    <source>
        <dbReference type="SAM" id="Phobius"/>
    </source>
</evidence>
<proteinExistence type="predicted"/>
<evidence type="ECO:0000313" key="3">
    <source>
        <dbReference type="Proteomes" id="UP000827092"/>
    </source>
</evidence>
<keyword evidence="1" id="KW-1133">Transmembrane helix</keyword>
<sequence length="76" mass="9054">MVPPMFLHYMRNMFNMVSMIFMVFMVMFMVFVVMVFLVPRQQLGENSRRQERLDPAVIVVATKHAMGWFYLDHCGC</sequence>
<name>A0AAV6U2X3_9ARAC</name>
<dbReference type="EMBL" id="JAFNEN010000700">
    <property type="protein sequence ID" value="KAG8178390.1"/>
    <property type="molecule type" value="Genomic_DNA"/>
</dbReference>